<dbReference type="Proteomes" id="UP000075885">
    <property type="component" value="Unassembled WGS sequence"/>
</dbReference>
<accession>A0A182PHY6</accession>
<protein>
    <submittedName>
        <fullName evidence="2">Uncharacterized protein</fullName>
    </submittedName>
</protein>
<dbReference type="AlphaFoldDB" id="A0A182PHY6"/>
<name>A0A182PHY6_9DIPT</name>
<reference evidence="2" key="2">
    <citation type="submission" date="2020-05" db="UniProtKB">
        <authorList>
            <consortium name="EnsemblMetazoa"/>
        </authorList>
    </citation>
    <scope>IDENTIFICATION</scope>
    <source>
        <strain evidence="2">Epiroticus2</strain>
    </source>
</reference>
<dbReference type="EnsemblMetazoa" id="AEPI006547-RA">
    <property type="protein sequence ID" value="AEPI006547-PA"/>
    <property type="gene ID" value="AEPI006547"/>
</dbReference>
<dbReference type="VEuPathDB" id="VectorBase:AEPI006547"/>
<evidence type="ECO:0000256" key="1">
    <source>
        <dbReference type="SAM" id="MobiDB-lite"/>
    </source>
</evidence>
<organism evidence="2 3">
    <name type="scientific">Anopheles epiroticus</name>
    <dbReference type="NCBI Taxonomy" id="199890"/>
    <lineage>
        <taxon>Eukaryota</taxon>
        <taxon>Metazoa</taxon>
        <taxon>Ecdysozoa</taxon>
        <taxon>Arthropoda</taxon>
        <taxon>Hexapoda</taxon>
        <taxon>Insecta</taxon>
        <taxon>Pterygota</taxon>
        <taxon>Neoptera</taxon>
        <taxon>Endopterygota</taxon>
        <taxon>Diptera</taxon>
        <taxon>Nematocera</taxon>
        <taxon>Culicoidea</taxon>
        <taxon>Culicidae</taxon>
        <taxon>Anophelinae</taxon>
        <taxon>Anopheles</taxon>
    </lineage>
</organism>
<reference evidence="3" key="1">
    <citation type="submission" date="2013-03" db="EMBL/GenBank/DDBJ databases">
        <title>The Genome Sequence of Anopheles epiroticus epiroticus2.</title>
        <authorList>
            <consortium name="The Broad Institute Genomics Platform"/>
            <person name="Neafsey D.E."/>
            <person name="Howell P."/>
            <person name="Walker B."/>
            <person name="Young S.K."/>
            <person name="Zeng Q."/>
            <person name="Gargeya S."/>
            <person name="Fitzgerald M."/>
            <person name="Haas B."/>
            <person name="Abouelleil A."/>
            <person name="Allen A.W."/>
            <person name="Alvarado L."/>
            <person name="Arachchi H.M."/>
            <person name="Berlin A.M."/>
            <person name="Chapman S.B."/>
            <person name="Gainer-Dewar J."/>
            <person name="Goldberg J."/>
            <person name="Griggs A."/>
            <person name="Gujja S."/>
            <person name="Hansen M."/>
            <person name="Howarth C."/>
            <person name="Imamovic A."/>
            <person name="Ireland A."/>
            <person name="Larimer J."/>
            <person name="McCowan C."/>
            <person name="Murphy C."/>
            <person name="Pearson M."/>
            <person name="Poon T.W."/>
            <person name="Priest M."/>
            <person name="Roberts A."/>
            <person name="Saif S."/>
            <person name="Shea T."/>
            <person name="Sisk P."/>
            <person name="Sykes S."/>
            <person name="Wortman J."/>
            <person name="Nusbaum C."/>
            <person name="Birren B."/>
        </authorList>
    </citation>
    <scope>NUCLEOTIDE SEQUENCE [LARGE SCALE GENOMIC DNA]</scope>
    <source>
        <strain evidence="3">Epiroticus2</strain>
    </source>
</reference>
<proteinExistence type="predicted"/>
<evidence type="ECO:0000313" key="3">
    <source>
        <dbReference type="Proteomes" id="UP000075885"/>
    </source>
</evidence>
<feature type="compositionally biased region" description="Low complexity" evidence="1">
    <location>
        <begin position="81"/>
        <end position="120"/>
    </location>
</feature>
<sequence>MMKMMKMYLLLYIYCRCGLYAFFYVGEKHSALLLPGAYTSEKHIELVEPQISTNGLTIRPLQQGMLGSTANGRLMGPGVGSSTSSSSSSSSSSTSSSLALAAAAAALQQQPSHTPHPQHQLGHHPFPGHLPAHHHLSLQPQHPALAAAHHHHHPHPHPHHHHRSIWPSLGAAATTGRTAFELQTATNGEGDANGKYTTGALG</sequence>
<feature type="region of interest" description="Disordered" evidence="1">
    <location>
        <begin position="67"/>
        <end position="135"/>
    </location>
</feature>
<evidence type="ECO:0000313" key="2">
    <source>
        <dbReference type="EnsemblMetazoa" id="AEPI006547-PA"/>
    </source>
</evidence>
<keyword evidence="3" id="KW-1185">Reference proteome</keyword>
<feature type="region of interest" description="Disordered" evidence="1">
    <location>
        <begin position="183"/>
        <end position="202"/>
    </location>
</feature>